<dbReference type="InterPro" id="IPR003594">
    <property type="entry name" value="HATPase_dom"/>
</dbReference>
<keyword evidence="7 14" id="KW-0418">Kinase</keyword>
<evidence type="ECO:0000259" key="12">
    <source>
        <dbReference type="PROSITE" id="PS50109"/>
    </source>
</evidence>
<evidence type="ECO:0000256" key="2">
    <source>
        <dbReference type="ARBA" id="ARBA00004236"/>
    </source>
</evidence>
<dbReference type="CDD" id="cd00075">
    <property type="entry name" value="HATPase"/>
    <property type="match status" value="1"/>
</dbReference>
<evidence type="ECO:0000256" key="3">
    <source>
        <dbReference type="ARBA" id="ARBA00012438"/>
    </source>
</evidence>
<dbReference type="PROSITE" id="PS50109">
    <property type="entry name" value="HIS_KIN"/>
    <property type="match status" value="1"/>
</dbReference>
<comment type="caution">
    <text evidence="14">The sequence shown here is derived from an EMBL/GenBank/DDBJ whole genome shotgun (WGS) entry which is preliminary data.</text>
</comment>
<dbReference type="Pfam" id="PF00672">
    <property type="entry name" value="HAMP"/>
    <property type="match status" value="1"/>
</dbReference>
<dbReference type="InterPro" id="IPR050428">
    <property type="entry name" value="TCS_sensor_his_kinase"/>
</dbReference>
<keyword evidence="6 11" id="KW-0812">Transmembrane</keyword>
<dbReference type="InterPro" id="IPR004358">
    <property type="entry name" value="Sig_transdc_His_kin-like_C"/>
</dbReference>
<dbReference type="SMART" id="SM00304">
    <property type="entry name" value="HAMP"/>
    <property type="match status" value="1"/>
</dbReference>
<feature type="domain" description="HAMP" evidence="13">
    <location>
        <begin position="80"/>
        <end position="133"/>
    </location>
</feature>
<evidence type="ECO:0000313" key="14">
    <source>
        <dbReference type="EMBL" id="MFD1201059.1"/>
    </source>
</evidence>
<gene>
    <name evidence="14" type="ORF">ACFQ3U_04035</name>
</gene>
<accession>A0ABW3TLG1</accession>
<reference evidence="15" key="1">
    <citation type="journal article" date="2019" name="Int. J. Syst. Evol. Microbiol.">
        <title>The Global Catalogue of Microorganisms (GCM) 10K type strain sequencing project: providing services to taxonomists for standard genome sequencing and annotation.</title>
        <authorList>
            <consortium name="The Broad Institute Genomics Platform"/>
            <consortium name="The Broad Institute Genome Sequencing Center for Infectious Disease"/>
            <person name="Wu L."/>
            <person name="Ma J."/>
        </authorList>
    </citation>
    <scope>NUCLEOTIDE SEQUENCE [LARGE SCALE GENOMIC DNA]</scope>
    <source>
        <strain evidence="15">CCUG 50213</strain>
    </source>
</reference>
<dbReference type="RefSeq" id="WP_343956916.1">
    <property type="nucleotide sequence ID" value="NZ_BAAAKZ010000001.1"/>
</dbReference>
<evidence type="ECO:0000256" key="10">
    <source>
        <dbReference type="ARBA" id="ARBA00023136"/>
    </source>
</evidence>
<dbReference type="CDD" id="cd06225">
    <property type="entry name" value="HAMP"/>
    <property type="match status" value="1"/>
</dbReference>
<dbReference type="CDD" id="cd00082">
    <property type="entry name" value="HisKA"/>
    <property type="match status" value="1"/>
</dbReference>
<feature type="transmembrane region" description="Helical" evidence="11">
    <location>
        <begin position="55"/>
        <end position="79"/>
    </location>
</feature>
<evidence type="ECO:0000256" key="6">
    <source>
        <dbReference type="ARBA" id="ARBA00022692"/>
    </source>
</evidence>
<feature type="domain" description="Histidine kinase" evidence="12">
    <location>
        <begin position="141"/>
        <end position="353"/>
    </location>
</feature>
<evidence type="ECO:0000256" key="1">
    <source>
        <dbReference type="ARBA" id="ARBA00000085"/>
    </source>
</evidence>
<dbReference type="SMART" id="SM00388">
    <property type="entry name" value="HisKA"/>
    <property type="match status" value="1"/>
</dbReference>
<dbReference type="SMART" id="SM00387">
    <property type="entry name" value="HATPase_c"/>
    <property type="match status" value="1"/>
</dbReference>
<evidence type="ECO:0000256" key="9">
    <source>
        <dbReference type="ARBA" id="ARBA00023012"/>
    </source>
</evidence>
<comment type="subcellular location">
    <subcellularLocation>
        <location evidence="2">Cell membrane</location>
    </subcellularLocation>
</comment>
<evidence type="ECO:0000256" key="7">
    <source>
        <dbReference type="ARBA" id="ARBA00022777"/>
    </source>
</evidence>
<keyword evidence="4" id="KW-0597">Phosphoprotein</keyword>
<dbReference type="Pfam" id="PF00512">
    <property type="entry name" value="HisKA"/>
    <property type="match status" value="1"/>
</dbReference>
<evidence type="ECO:0000256" key="8">
    <source>
        <dbReference type="ARBA" id="ARBA00022989"/>
    </source>
</evidence>
<feature type="transmembrane region" description="Helical" evidence="11">
    <location>
        <begin position="12"/>
        <end position="35"/>
    </location>
</feature>
<dbReference type="Gene3D" id="3.30.565.10">
    <property type="entry name" value="Histidine kinase-like ATPase, C-terminal domain"/>
    <property type="match status" value="1"/>
</dbReference>
<dbReference type="PANTHER" id="PTHR45436">
    <property type="entry name" value="SENSOR HISTIDINE KINASE YKOH"/>
    <property type="match status" value="1"/>
</dbReference>
<dbReference type="Proteomes" id="UP001597181">
    <property type="component" value="Unassembled WGS sequence"/>
</dbReference>
<dbReference type="EC" id="2.7.13.3" evidence="3"/>
<dbReference type="PANTHER" id="PTHR45436:SF5">
    <property type="entry name" value="SENSOR HISTIDINE KINASE TRCS"/>
    <property type="match status" value="1"/>
</dbReference>
<dbReference type="InterPro" id="IPR003661">
    <property type="entry name" value="HisK_dim/P_dom"/>
</dbReference>
<dbReference type="Gene3D" id="6.10.340.10">
    <property type="match status" value="1"/>
</dbReference>
<dbReference type="PRINTS" id="PR00344">
    <property type="entry name" value="BCTRLSENSOR"/>
</dbReference>
<keyword evidence="8 11" id="KW-1133">Transmembrane helix</keyword>
<dbReference type="GO" id="GO:0016301">
    <property type="term" value="F:kinase activity"/>
    <property type="evidence" value="ECO:0007669"/>
    <property type="project" value="UniProtKB-KW"/>
</dbReference>
<dbReference type="PROSITE" id="PS50885">
    <property type="entry name" value="HAMP"/>
    <property type="match status" value="1"/>
</dbReference>
<dbReference type="InterPro" id="IPR003660">
    <property type="entry name" value="HAMP_dom"/>
</dbReference>
<dbReference type="Pfam" id="PF02518">
    <property type="entry name" value="HATPase_c"/>
    <property type="match status" value="1"/>
</dbReference>
<evidence type="ECO:0000259" key="13">
    <source>
        <dbReference type="PROSITE" id="PS50885"/>
    </source>
</evidence>
<dbReference type="Gene3D" id="1.10.287.130">
    <property type="match status" value="1"/>
</dbReference>
<evidence type="ECO:0000256" key="4">
    <source>
        <dbReference type="ARBA" id="ARBA00022553"/>
    </source>
</evidence>
<dbReference type="SUPFAM" id="SSF47384">
    <property type="entry name" value="Homodimeric domain of signal transducing histidine kinase"/>
    <property type="match status" value="1"/>
</dbReference>
<keyword evidence="5" id="KW-0808">Transferase</keyword>
<dbReference type="InterPro" id="IPR036890">
    <property type="entry name" value="HATPase_C_sf"/>
</dbReference>
<evidence type="ECO:0000256" key="11">
    <source>
        <dbReference type="SAM" id="Phobius"/>
    </source>
</evidence>
<name>A0ABW3TLG1_9MICO</name>
<dbReference type="InterPro" id="IPR036097">
    <property type="entry name" value="HisK_dim/P_sf"/>
</dbReference>
<comment type="catalytic activity">
    <reaction evidence="1">
        <text>ATP + protein L-histidine = ADP + protein N-phospho-L-histidine.</text>
        <dbReference type="EC" id="2.7.13.3"/>
    </reaction>
</comment>
<dbReference type="SUPFAM" id="SSF158472">
    <property type="entry name" value="HAMP domain-like"/>
    <property type="match status" value="1"/>
</dbReference>
<organism evidence="14 15">
    <name type="scientific">Leucobacter albus</name>
    <dbReference type="NCBI Taxonomy" id="272210"/>
    <lineage>
        <taxon>Bacteria</taxon>
        <taxon>Bacillati</taxon>
        <taxon>Actinomycetota</taxon>
        <taxon>Actinomycetes</taxon>
        <taxon>Micrococcales</taxon>
        <taxon>Microbacteriaceae</taxon>
        <taxon>Leucobacter</taxon>
    </lineage>
</organism>
<proteinExistence type="predicted"/>
<dbReference type="EMBL" id="JBHTLY010000002">
    <property type="protein sequence ID" value="MFD1201059.1"/>
    <property type="molecule type" value="Genomic_DNA"/>
</dbReference>
<evidence type="ECO:0000256" key="5">
    <source>
        <dbReference type="ARBA" id="ARBA00022679"/>
    </source>
</evidence>
<keyword evidence="10 11" id="KW-0472">Membrane</keyword>
<keyword evidence="15" id="KW-1185">Reference proteome</keyword>
<keyword evidence="9" id="KW-0902">Two-component regulatory system</keyword>
<evidence type="ECO:0000313" key="15">
    <source>
        <dbReference type="Proteomes" id="UP001597181"/>
    </source>
</evidence>
<sequence length="372" mass="40145">MSARLRLTASYVGLVLAASLLMLAVVWVFLLRYVPARAMLHGDEFFPGQRDLLRAFVPPAMWALAVMLLIGSVGGWILAGKMLAPLARVTAVTRRVADGELTARIALEDGAEEFRELAAAFDAMLDELEQHVASQERFAANASHELRTPLAITQAMLDVARREPPEDASELVERLWGVNVRAIELIESLLLLSRSEHRLFEREGVDLSLLVEEAIETHLPRAESRGIAIETELDAAVVEGSETLLLQLVSNLVLNAIVHNAAEGGWISIALASVGDRVRLSVENTGSTVPAELIPTLTEPFQRGAQRARGDDSGAGLGLAIVSSVTRAHGGELTLDARPSGGLRVRVELPLFRGHHDTDDAPASRWASPPSA</sequence>
<dbReference type="SUPFAM" id="SSF55874">
    <property type="entry name" value="ATPase domain of HSP90 chaperone/DNA topoisomerase II/histidine kinase"/>
    <property type="match status" value="1"/>
</dbReference>
<dbReference type="InterPro" id="IPR005467">
    <property type="entry name" value="His_kinase_dom"/>
</dbReference>
<protein>
    <recommendedName>
        <fullName evidence="3">histidine kinase</fullName>
        <ecNumber evidence="3">2.7.13.3</ecNumber>
    </recommendedName>
</protein>